<evidence type="ECO:0000256" key="7">
    <source>
        <dbReference type="ARBA" id="ARBA00023170"/>
    </source>
</evidence>
<comment type="caution">
    <text evidence="11">The sequence shown here is derived from an EMBL/GenBank/DDBJ whole genome shotgun (WGS) entry which is preliminary data.</text>
</comment>
<keyword evidence="3 9" id="KW-0812">Transmembrane</keyword>
<dbReference type="GO" id="GO:0004930">
    <property type="term" value="F:G protein-coupled receptor activity"/>
    <property type="evidence" value="ECO:0007669"/>
    <property type="project" value="UniProtKB-KW"/>
</dbReference>
<proteinExistence type="predicted"/>
<feature type="transmembrane region" description="Helical" evidence="9">
    <location>
        <begin position="144"/>
        <end position="169"/>
    </location>
</feature>
<dbReference type="PANTHER" id="PTHR24061">
    <property type="entry name" value="CALCIUM-SENSING RECEPTOR-RELATED"/>
    <property type="match status" value="1"/>
</dbReference>
<feature type="non-terminal residue" evidence="11">
    <location>
        <position position="200"/>
    </location>
</feature>
<dbReference type="InterPro" id="IPR017978">
    <property type="entry name" value="GPCR_3_C"/>
</dbReference>
<evidence type="ECO:0000256" key="8">
    <source>
        <dbReference type="ARBA" id="ARBA00023224"/>
    </source>
</evidence>
<dbReference type="GO" id="GO:0005886">
    <property type="term" value="C:plasma membrane"/>
    <property type="evidence" value="ECO:0007669"/>
    <property type="project" value="UniProtKB-SubCell"/>
</dbReference>
<dbReference type="PANTHER" id="PTHR24061:SF457">
    <property type="entry name" value="EC1-V2R PHEROMONE RECEPTOR PROTEIN-RELATED"/>
    <property type="match status" value="1"/>
</dbReference>
<dbReference type="InterPro" id="IPR004073">
    <property type="entry name" value="GPCR_3_vmron_rcpt_2"/>
</dbReference>
<feature type="transmembrane region" description="Helical" evidence="9">
    <location>
        <begin position="78"/>
        <end position="97"/>
    </location>
</feature>
<dbReference type="AlphaFoldDB" id="A0A1A6GV38"/>
<evidence type="ECO:0000256" key="5">
    <source>
        <dbReference type="ARBA" id="ARBA00023040"/>
    </source>
</evidence>
<evidence type="ECO:0000259" key="10">
    <source>
        <dbReference type="PROSITE" id="PS50259"/>
    </source>
</evidence>
<evidence type="ECO:0000313" key="11">
    <source>
        <dbReference type="EMBL" id="OBS69794.1"/>
    </source>
</evidence>
<dbReference type="Pfam" id="PF00003">
    <property type="entry name" value="7tm_3"/>
    <property type="match status" value="1"/>
</dbReference>
<evidence type="ECO:0000256" key="4">
    <source>
        <dbReference type="ARBA" id="ARBA00022989"/>
    </source>
</evidence>
<dbReference type="PRINTS" id="PR01535">
    <property type="entry name" value="VOMERONASL2R"/>
</dbReference>
<evidence type="ECO:0000313" key="12">
    <source>
        <dbReference type="Proteomes" id="UP000092124"/>
    </source>
</evidence>
<keyword evidence="4 9" id="KW-1133">Transmembrane helix</keyword>
<dbReference type="InterPro" id="IPR000068">
    <property type="entry name" value="GPCR_3_Ca_sens_rcpt-rel"/>
</dbReference>
<comment type="subcellular location">
    <subcellularLocation>
        <location evidence="1">Cell membrane</location>
        <topology evidence="1">Multi-pass membrane protein</topology>
    </subcellularLocation>
</comment>
<keyword evidence="8" id="KW-0807">Transducer</keyword>
<feature type="domain" description="G-protein coupled receptors family 3 profile" evidence="10">
    <location>
        <begin position="46"/>
        <end position="200"/>
    </location>
</feature>
<dbReference type="OrthoDB" id="5984008at2759"/>
<evidence type="ECO:0000256" key="2">
    <source>
        <dbReference type="ARBA" id="ARBA00022475"/>
    </source>
</evidence>
<evidence type="ECO:0000256" key="1">
    <source>
        <dbReference type="ARBA" id="ARBA00004651"/>
    </source>
</evidence>
<feature type="transmembrane region" description="Helical" evidence="9">
    <location>
        <begin position="109"/>
        <end position="132"/>
    </location>
</feature>
<evidence type="ECO:0000256" key="9">
    <source>
        <dbReference type="SAM" id="Phobius"/>
    </source>
</evidence>
<dbReference type="EMBL" id="LZPO01066907">
    <property type="protein sequence ID" value="OBS69794.1"/>
    <property type="molecule type" value="Genomic_DNA"/>
</dbReference>
<feature type="transmembrane region" description="Helical" evidence="9">
    <location>
        <begin position="46"/>
        <end position="66"/>
    </location>
</feature>
<evidence type="ECO:0000256" key="3">
    <source>
        <dbReference type="ARBA" id="ARBA00022692"/>
    </source>
</evidence>
<dbReference type="Proteomes" id="UP000092124">
    <property type="component" value="Unassembled WGS sequence"/>
</dbReference>
<keyword evidence="2" id="KW-1003">Cell membrane</keyword>
<dbReference type="STRING" id="56216.A0A1A6GV38"/>
<keyword evidence="12" id="KW-1185">Reference proteome</keyword>
<name>A0A1A6GV38_NEOLE</name>
<sequence>MQGKLACCFDCTPCPENEVSSVQKLIMQMQKIVTFLSYDDLLGKGLTVMLLGFSALTVVIGVFVNHRDTPVVKANNRSLLLITLKLCFLCPLLFTGLPNTATCILQQNLFGLLFTVVLSTVLAKTITVDIAFQITAPQRRTRWLLIFQASNFIVPVCTLMHVLLSGIWLGTSPPFIDMDVHSEYGYIIILCNKGSAIAFY</sequence>
<keyword evidence="7" id="KW-0675">Receptor</keyword>
<accession>A0A1A6GV38</accession>
<gene>
    <name evidence="11" type="ORF">A6R68_01666</name>
</gene>
<organism evidence="11 12">
    <name type="scientific">Neotoma lepida</name>
    <name type="common">Desert woodrat</name>
    <dbReference type="NCBI Taxonomy" id="56216"/>
    <lineage>
        <taxon>Eukaryota</taxon>
        <taxon>Metazoa</taxon>
        <taxon>Chordata</taxon>
        <taxon>Craniata</taxon>
        <taxon>Vertebrata</taxon>
        <taxon>Euteleostomi</taxon>
        <taxon>Mammalia</taxon>
        <taxon>Eutheria</taxon>
        <taxon>Euarchontoglires</taxon>
        <taxon>Glires</taxon>
        <taxon>Rodentia</taxon>
        <taxon>Myomorpha</taxon>
        <taxon>Muroidea</taxon>
        <taxon>Cricetidae</taxon>
        <taxon>Neotominae</taxon>
        <taxon>Neotoma</taxon>
    </lineage>
</organism>
<dbReference type="PROSITE" id="PS50259">
    <property type="entry name" value="G_PROTEIN_RECEP_F3_4"/>
    <property type="match status" value="1"/>
</dbReference>
<keyword evidence="5" id="KW-0297">G-protein coupled receptor</keyword>
<keyword evidence="6 9" id="KW-0472">Membrane</keyword>
<evidence type="ECO:0000256" key="6">
    <source>
        <dbReference type="ARBA" id="ARBA00023136"/>
    </source>
</evidence>
<reference evidence="11 12" key="1">
    <citation type="submission" date="2016-06" db="EMBL/GenBank/DDBJ databases">
        <title>The Draft Genome Sequence and Annotation of the Desert Woodrat Neotoma lepida.</title>
        <authorList>
            <person name="Campbell M."/>
            <person name="Oakeson K.F."/>
            <person name="Yandell M."/>
            <person name="Halpert J.R."/>
            <person name="Dearing D."/>
        </authorList>
    </citation>
    <scope>NUCLEOTIDE SEQUENCE [LARGE SCALE GENOMIC DNA]</scope>
    <source>
        <strain evidence="11">417</strain>
        <tissue evidence="11">Liver</tissue>
    </source>
</reference>
<protein>
    <recommendedName>
        <fullName evidence="10">G-protein coupled receptors family 3 profile domain-containing protein</fullName>
    </recommendedName>
</protein>